<dbReference type="AlphaFoldDB" id="A0A3G2QXA5"/>
<gene>
    <name evidence="1" type="primary">ycf80</name>
</gene>
<accession>A0A3G2QXA5</accession>
<dbReference type="RefSeq" id="YP_009546330.1">
    <property type="nucleotide sequence ID" value="NC_040156.1"/>
</dbReference>
<organism evidence="1">
    <name type="scientific">Gelidium gabrielsonii</name>
    <dbReference type="NCBI Taxonomy" id="2483892"/>
    <lineage>
        <taxon>Eukaryota</taxon>
        <taxon>Rhodophyta</taxon>
        <taxon>Florideophyceae</taxon>
        <taxon>Rhodymeniophycidae</taxon>
        <taxon>Gelidiales</taxon>
        <taxon>Gelidiaceae</taxon>
        <taxon>Gelidium</taxon>
    </lineage>
</organism>
<evidence type="ECO:0000313" key="1">
    <source>
        <dbReference type="EMBL" id="AYO27678.1"/>
    </source>
</evidence>
<geneLocation type="plastid" evidence="1"/>
<name>A0A3G2QXA5_9FLOR</name>
<evidence type="ECO:0008006" key="2">
    <source>
        <dbReference type="Google" id="ProtNLM"/>
    </source>
</evidence>
<reference evidence="1" key="1">
    <citation type="journal article" date="2019" name="J. Phycol.">
        <title>Phylogenomics and multigene phylogenies decipher two new cryptic marine algae from California, Gelidium gabrielsonii and G. kathyanniae (Gelidiales, Rhodophyta).</title>
        <authorList>
            <person name="Boo G.H."/>
            <person name="Hughey J.R."/>
        </authorList>
    </citation>
    <scope>NUCLEOTIDE SEQUENCE</scope>
</reference>
<dbReference type="GeneID" id="38572881"/>
<dbReference type="EMBL" id="MG922860">
    <property type="protein sequence ID" value="AYO27678.1"/>
    <property type="molecule type" value="Genomic_DNA"/>
</dbReference>
<keyword evidence="1" id="KW-0934">Plastid</keyword>
<sequence>MVFSNLILMSIGNIFVDFLKTVEVHNYDTTKFKEVNFNKYKLAPKVIIKTDNVPWISSKLTSYFKNQGRVQNTLENTDLISSNFINKLISRYWQETIFISPSSSITDKYINLLRLEGIDNYNTQHKDFMVPFSKALALGRIRSSSVRSSIYSNNKTNISHVKYIWTKGLNVPLINYLVKYFKQNGLNSSYKNFLFMSHLKDYGLPLFTIVNEFNQLVIAEPPDSLLGKKNWIDLLYDKLTRYTHINMNLQPTYQGLFFVNSNDALEYKKYMHSKYLTVNSDNNLNIFSSRLDVYYKLHKYPSSQIHFILIPDLKELGLLMFKYRYYRNIIFHQNQLWSRNFFQGQPVYIINSIKVKNKVTKRVDLVNYNYLLGKVNDSKKTVFMNYETAICAWKRFKEKMKIYDLPAKPKITVYNIESLIKDHGKQNQHIDQQLFFIPAQESYNFIKQQNRNIVSKNVLDKIYKRLIPVQIIAKRVIWSLTSRQPVNW</sequence>
<protein>
    <recommendedName>
        <fullName evidence="2">Ycf80</fullName>
    </recommendedName>
</protein>
<proteinExistence type="predicted"/>